<gene>
    <name evidence="11" type="ORF">WJX72_000054</name>
</gene>
<dbReference type="PROSITE" id="PS50199">
    <property type="entry name" value="ZF_RANBP2_2"/>
    <property type="match status" value="1"/>
</dbReference>
<feature type="compositionally biased region" description="Basic and acidic residues" evidence="8">
    <location>
        <begin position="234"/>
        <end position="258"/>
    </location>
</feature>
<dbReference type="Pfam" id="PF00076">
    <property type="entry name" value="RRM_1"/>
    <property type="match status" value="2"/>
</dbReference>
<dbReference type="GO" id="GO:0003723">
    <property type="term" value="F:RNA binding"/>
    <property type="evidence" value="ECO:0007669"/>
    <property type="project" value="UniProtKB-UniRule"/>
</dbReference>
<keyword evidence="3 7" id="KW-0863">Zinc-finger</keyword>
<feature type="domain" description="RRM" evidence="9">
    <location>
        <begin position="260"/>
        <end position="340"/>
    </location>
</feature>
<dbReference type="InterPro" id="IPR000504">
    <property type="entry name" value="RRM_dom"/>
</dbReference>
<evidence type="ECO:0000256" key="5">
    <source>
        <dbReference type="ARBA" id="ARBA00023242"/>
    </source>
</evidence>
<dbReference type="EMBL" id="JALJOR010000005">
    <property type="protein sequence ID" value="KAK9816422.1"/>
    <property type="molecule type" value="Genomic_DNA"/>
</dbReference>
<dbReference type="Gene3D" id="4.10.1060.10">
    <property type="entry name" value="Zinc finger, RanBP2-type"/>
    <property type="match status" value="1"/>
</dbReference>
<evidence type="ECO:0000256" key="1">
    <source>
        <dbReference type="ARBA" id="ARBA00004123"/>
    </source>
</evidence>
<evidence type="ECO:0000256" key="6">
    <source>
        <dbReference type="PROSITE-ProRule" id="PRU00176"/>
    </source>
</evidence>
<feature type="region of interest" description="Disordered" evidence="8">
    <location>
        <begin position="526"/>
        <end position="548"/>
    </location>
</feature>
<dbReference type="PROSITE" id="PS50102">
    <property type="entry name" value="RRM"/>
    <property type="match status" value="2"/>
</dbReference>
<reference evidence="11 12" key="1">
    <citation type="journal article" date="2024" name="Nat. Commun.">
        <title>Phylogenomics reveals the evolutionary origins of lichenization in chlorophyte algae.</title>
        <authorList>
            <person name="Puginier C."/>
            <person name="Libourel C."/>
            <person name="Otte J."/>
            <person name="Skaloud P."/>
            <person name="Haon M."/>
            <person name="Grisel S."/>
            <person name="Petersen M."/>
            <person name="Berrin J.G."/>
            <person name="Delaux P.M."/>
            <person name="Dal Grande F."/>
            <person name="Keller J."/>
        </authorList>
    </citation>
    <scope>NUCLEOTIDE SEQUENCE [LARGE SCALE GENOMIC DNA]</scope>
    <source>
        <strain evidence="11 12">SAG 2043</strain>
    </source>
</reference>
<evidence type="ECO:0000256" key="3">
    <source>
        <dbReference type="ARBA" id="ARBA00022771"/>
    </source>
</evidence>
<feature type="compositionally biased region" description="Low complexity" evidence="8">
    <location>
        <begin position="113"/>
        <end position="133"/>
    </location>
</feature>
<comment type="caution">
    <text evidence="11">The sequence shown here is derived from an EMBL/GenBank/DDBJ whole genome shotgun (WGS) entry which is preliminary data.</text>
</comment>
<keyword evidence="12" id="KW-1185">Reference proteome</keyword>
<dbReference type="PANTHER" id="PTHR13948">
    <property type="entry name" value="RNA-BINDING PROTEIN"/>
    <property type="match status" value="1"/>
</dbReference>
<evidence type="ECO:0000313" key="12">
    <source>
        <dbReference type="Proteomes" id="UP001489004"/>
    </source>
</evidence>
<dbReference type="Proteomes" id="UP001489004">
    <property type="component" value="Unassembled WGS sequence"/>
</dbReference>
<dbReference type="InterPro" id="IPR041591">
    <property type="entry name" value="OCRE"/>
</dbReference>
<keyword evidence="2" id="KW-0479">Metal-binding</keyword>
<dbReference type="CDD" id="cd16166">
    <property type="entry name" value="OCRE_SUA_like"/>
    <property type="match status" value="1"/>
</dbReference>
<dbReference type="PROSITE" id="PS01358">
    <property type="entry name" value="ZF_RANBP2_1"/>
    <property type="match status" value="1"/>
</dbReference>
<feature type="region of interest" description="Disordered" evidence="8">
    <location>
        <begin position="678"/>
        <end position="697"/>
    </location>
</feature>
<sequence length="797" mass="85972">MGEGSKRSRRSRSRSRDRDRHNHHGSRDRDNHRSRDWSRDRERNRERDRSFSEHDRHRERSRSHREGHSSRERDREFRSGERRPSREREPASRDQRGYLGAFASAGHVFQDNGGLPSLQSGQQQQQQDPSAQPHAGQGYANAYGAPDANAYDPNAQAQYDQAAYAQQGDYYQQLDPQQQHQAGYEGPEYAAADPYEGYASYEGQLQAGGSRGASDAYSAYEANLEAGLDDDLRDDDRRRYPDDRGPDPGRPRGRDRRASSTIYVGGIPDNRDEADVYKLFGVWPGLRDVRIMRHRETGESRGFAFVEYDSVESAQAVMDSDARRALQLDGQTLHLDYSHAPAPNPASASGAASMQDWVCSMCQAVNFARRLECYQCSTRRPANPQRVTADVDAPSPILKVSSIEPQTTEEMLQYLFSVHAPVKDLRMVRDKFTSQPRGFGFVEFHSIADASKVLQALNNTTVEGQELPLRLCFGRERPVERPLAPTGPAADALEAAQAMQQYSSWEPKEFDEVAVEAAAAAAGAGANGGMGAGQAGPSGEHEGSDAQTDAAQASGFVYDSASGYYYDAASGYYYDANTGLYFDSQSKQWYMVDPATGEYLPYGNEHTPSQPQGLSSATESAIAAINAAVEAEALSLQYLTAPEAKLPDEAPKAAAKKRGAIIGAAPKLNPEGLLAAAREAQERSQQQQAELLKQQKANAAAKRKAAAAAAKAAGQKKAGNGNGVGASPQAAGMASRMGPPPPKATAQSNGSSVGAAPAAGGFVSGGQQAVGLAAVPVKGAVQGVIHRGKWGGPRTAS</sequence>
<feature type="region of interest" description="Disordered" evidence="8">
    <location>
        <begin position="711"/>
        <end position="754"/>
    </location>
</feature>
<dbReference type="SMART" id="SM00547">
    <property type="entry name" value="ZnF_RBZ"/>
    <property type="match status" value="1"/>
</dbReference>
<dbReference type="GO" id="GO:0000398">
    <property type="term" value="P:mRNA splicing, via spliceosome"/>
    <property type="evidence" value="ECO:0007669"/>
    <property type="project" value="TreeGrafter"/>
</dbReference>
<dbReference type="SMART" id="SM00360">
    <property type="entry name" value="RRM"/>
    <property type="match status" value="2"/>
</dbReference>
<dbReference type="InterPro" id="IPR036443">
    <property type="entry name" value="Znf_RanBP2_sf"/>
</dbReference>
<evidence type="ECO:0000313" key="11">
    <source>
        <dbReference type="EMBL" id="KAK9816422.1"/>
    </source>
</evidence>
<dbReference type="InterPro" id="IPR001876">
    <property type="entry name" value="Znf_RanBP2"/>
</dbReference>
<feature type="region of interest" description="Disordered" evidence="8">
    <location>
        <begin position="227"/>
        <end position="265"/>
    </location>
</feature>
<evidence type="ECO:0000259" key="9">
    <source>
        <dbReference type="PROSITE" id="PS50102"/>
    </source>
</evidence>
<dbReference type="InterPro" id="IPR012677">
    <property type="entry name" value="Nucleotide-bd_a/b_plait_sf"/>
</dbReference>
<dbReference type="SUPFAM" id="SSF90209">
    <property type="entry name" value="Ran binding protein zinc finger-like"/>
    <property type="match status" value="1"/>
</dbReference>
<keyword evidence="4" id="KW-0862">Zinc</keyword>
<dbReference type="InterPro" id="IPR035623">
    <property type="entry name" value="SUA-like_OCRE"/>
</dbReference>
<evidence type="ECO:0000256" key="4">
    <source>
        <dbReference type="ARBA" id="ARBA00022833"/>
    </source>
</evidence>
<evidence type="ECO:0000256" key="8">
    <source>
        <dbReference type="SAM" id="MobiDB-lite"/>
    </source>
</evidence>
<feature type="domain" description="RanBP2-type" evidence="10">
    <location>
        <begin position="348"/>
        <end position="382"/>
    </location>
</feature>
<keyword evidence="5" id="KW-0539">Nucleus</keyword>
<evidence type="ECO:0000259" key="10">
    <source>
        <dbReference type="PROSITE" id="PS50199"/>
    </source>
</evidence>
<evidence type="ECO:0000256" key="2">
    <source>
        <dbReference type="ARBA" id="ARBA00022723"/>
    </source>
</evidence>
<feature type="region of interest" description="Disordered" evidence="8">
    <location>
        <begin position="1"/>
        <end position="188"/>
    </location>
</feature>
<comment type="subcellular location">
    <subcellularLocation>
        <location evidence="1">Nucleus</location>
    </subcellularLocation>
</comment>
<protein>
    <recommendedName>
        <fullName evidence="13">RNA-binding protein</fullName>
    </recommendedName>
</protein>
<dbReference type="AlphaFoldDB" id="A0AAW1Q586"/>
<name>A0AAW1Q586_9CHLO</name>
<feature type="domain" description="RRM" evidence="9">
    <location>
        <begin position="396"/>
        <end position="474"/>
    </location>
</feature>
<dbReference type="SUPFAM" id="SSF54928">
    <property type="entry name" value="RNA-binding domain, RBD"/>
    <property type="match status" value="2"/>
</dbReference>
<organism evidence="11 12">
    <name type="scientific">[Myrmecia] bisecta</name>
    <dbReference type="NCBI Taxonomy" id="41462"/>
    <lineage>
        <taxon>Eukaryota</taxon>
        <taxon>Viridiplantae</taxon>
        <taxon>Chlorophyta</taxon>
        <taxon>core chlorophytes</taxon>
        <taxon>Trebouxiophyceae</taxon>
        <taxon>Trebouxiales</taxon>
        <taxon>Trebouxiaceae</taxon>
        <taxon>Myrmecia</taxon>
    </lineage>
</organism>
<dbReference type="InterPro" id="IPR035979">
    <property type="entry name" value="RBD_domain_sf"/>
</dbReference>
<evidence type="ECO:0000256" key="7">
    <source>
        <dbReference type="PROSITE-ProRule" id="PRU00322"/>
    </source>
</evidence>
<dbReference type="GO" id="GO:0005634">
    <property type="term" value="C:nucleus"/>
    <property type="evidence" value="ECO:0007669"/>
    <property type="project" value="UniProtKB-SubCell"/>
</dbReference>
<dbReference type="Pfam" id="PF17780">
    <property type="entry name" value="OCRE"/>
    <property type="match status" value="1"/>
</dbReference>
<dbReference type="GO" id="GO:0008270">
    <property type="term" value="F:zinc ion binding"/>
    <property type="evidence" value="ECO:0007669"/>
    <property type="project" value="UniProtKB-KW"/>
</dbReference>
<proteinExistence type="predicted"/>
<dbReference type="PANTHER" id="PTHR13948:SF3">
    <property type="entry name" value="FI21118P1"/>
    <property type="match status" value="1"/>
</dbReference>
<dbReference type="Gene3D" id="3.30.70.330">
    <property type="match status" value="2"/>
</dbReference>
<feature type="compositionally biased region" description="Basic and acidic residues" evidence="8">
    <location>
        <begin position="14"/>
        <end position="96"/>
    </location>
</feature>
<keyword evidence="6" id="KW-0694">RNA-binding</keyword>
<accession>A0AAW1Q586</accession>
<feature type="compositionally biased region" description="Gly residues" evidence="8">
    <location>
        <begin position="526"/>
        <end position="536"/>
    </location>
</feature>
<evidence type="ECO:0008006" key="13">
    <source>
        <dbReference type="Google" id="ProtNLM"/>
    </source>
</evidence>
<feature type="compositionally biased region" description="Low complexity" evidence="8">
    <location>
        <begin position="150"/>
        <end position="181"/>
    </location>
</feature>